<feature type="region of interest" description="Disordered" evidence="1">
    <location>
        <begin position="45"/>
        <end position="69"/>
    </location>
</feature>
<name>A0A0C3CZJ3_9AGAM</name>
<keyword evidence="3" id="KW-1185">Reference proteome</keyword>
<dbReference type="HOGENOM" id="CLU_2159890_0_0_1"/>
<evidence type="ECO:0000256" key="1">
    <source>
        <dbReference type="SAM" id="MobiDB-lite"/>
    </source>
</evidence>
<gene>
    <name evidence="2" type="ORF">SCLCIDRAFT_404479</name>
</gene>
<evidence type="ECO:0000313" key="3">
    <source>
        <dbReference type="Proteomes" id="UP000053989"/>
    </source>
</evidence>
<evidence type="ECO:0000313" key="2">
    <source>
        <dbReference type="EMBL" id="KIM53970.1"/>
    </source>
</evidence>
<reference evidence="2 3" key="1">
    <citation type="submission" date="2014-04" db="EMBL/GenBank/DDBJ databases">
        <authorList>
            <consortium name="DOE Joint Genome Institute"/>
            <person name="Kuo A."/>
            <person name="Kohler A."/>
            <person name="Nagy L.G."/>
            <person name="Floudas D."/>
            <person name="Copeland A."/>
            <person name="Barry K.W."/>
            <person name="Cichocki N."/>
            <person name="Veneault-Fourrey C."/>
            <person name="LaButti K."/>
            <person name="Lindquist E.A."/>
            <person name="Lipzen A."/>
            <person name="Lundell T."/>
            <person name="Morin E."/>
            <person name="Murat C."/>
            <person name="Sun H."/>
            <person name="Tunlid A."/>
            <person name="Henrissat B."/>
            <person name="Grigoriev I.V."/>
            <person name="Hibbett D.S."/>
            <person name="Martin F."/>
            <person name="Nordberg H.P."/>
            <person name="Cantor M.N."/>
            <person name="Hua S.X."/>
        </authorList>
    </citation>
    <scope>NUCLEOTIDE SEQUENCE [LARGE SCALE GENOMIC DNA]</scope>
    <source>
        <strain evidence="2 3">Foug A</strain>
    </source>
</reference>
<sequence length="111" mass="12595">MIYLCPWSSKFMVKHRSIVAPKSVQGRESHRRYLNLRWARKSPCTGQFTPTHGDSQIQSGEGGGSTVLSASLNHQGKLAEANHRSRCQNRAHSPRKYYDNLNCQVPERVTD</sequence>
<feature type="compositionally biased region" description="Polar residues" evidence="1">
    <location>
        <begin position="45"/>
        <end position="59"/>
    </location>
</feature>
<dbReference type="EMBL" id="KN822165">
    <property type="protein sequence ID" value="KIM53970.1"/>
    <property type="molecule type" value="Genomic_DNA"/>
</dbReference>
<accession>A0A0C3CZJ3</accession>
<dbReference type="Proteomes" id="UP000053989">
    <property type="component" value="Unassembled WGS sequence"/>
</dbReference>
<protein>
    <submittedName>
        <fullName evidence="2">Uncharacterized protein</fullName>
    </submittedName>
</protein>
<reference evidence="3" key="2">
    <citation type="submission" date="2015-01" db="EMBL/GenBank/DDBJ databases">
        <title>Evolutionary Origins and Diversification of the Mycorrhizal Mutualists.</title>
        <authorList>
            <consortium name="DOE Joint Genome Institute"/>
            <consortium name="Mycorrhizal Genomics Consortium"/>
            <person name="Kohler A."/>
            <person name="Kuo A."/>
            <person name="Nagy L.G."/>
            <person name="Floudas D."/>
            <person name="Copeland A."/>
            <person name="Barry K.W."/>
            <person name="Cichocki N."/>
            <person name="Veneault-Fourrey C."/>
            <person name="LaButti K."/>
            <person name="Lindquist E.A."/>
            <person name="Lipzen A."/>
            <person name="Lundell T."/>
            <person name="Morin E."/>
            <person name="Murat C."/>
            <person name="Riley R."/>
            <person name="Ohm R."/>
            <person name="Sun H."/>
            <person name="Tunlid A."/>
            <person name="Henrissat B."/>
            <person name="Grigoriev I.V."/>
            <person name="Hibbett D.S."/>
            <person name="Martin F."/>
        </authorList>
    </citation>
    <scope>NUCLEOTIDE SEQUENCE [LARGE SCALE GENOMIC DNA]</scope>
    <source>
        <strain evidence="3">Foug A</strain>
    </source>
</reference>
<organism evidence="2 3">
    <name type="scientific">Scleroderma citrinum Foug A</name>
    <dbReference type="NCBI Taxonomy" id="1036808"/>
    <lineage>
        <taxon>Eukaryota</taxon>
        <taxon>Fungi</taxon>
        <taxon>Dikarya</taxon>
        <taxon>Basidiomycota</taxon>
        <taxon>Agaricomycotina</taxon>
        <taxon>Agaricomycetes</taxon>
        <taxon>Agaricomycetidae</taxon>
        <taxon>Boletales</taxon>
        <taxon>Sclerodermatineae</taxon>
        <taxon>Sclerodermataceae</taxon>
        <taxon>Scleroderma</taxon>
    </lineage>
</organism>
<dbReference type="InParanoid" id="A0A0C3CZJ3"/>
<dbReference type="AlphaFoldDB" id="A0A0C3CZJ3"/>
<proteinExistence type="predicted"/>